<reference evidence="2" key="1">
    <citation type="journal article" date="2022" name="Mol. Ecol. Resour.">
        <title>The genomes of chicory, endive, great burdock and yacon provide insights into Asteraceae palaeo-polyploidization history and plant inulin production.</title>
        <authorList>
            <person name="Fan W."/>
            <person name="Wang S."/>
            <person name="Wang H."/>
            <person name="Wang A."/>
            <person name="Jiang F."/>
            <person name="Liu H."/>
            <person name="Zhao H."/>
            <person name="Xu D."/>
            <person name="Zhang Y."/>
        </authorList>
    </citation>
    <scope>NUCLEOTIDE SEQUENCE [LARGE SCALE GENOMIC DNA]</scope>
    <source>
        <strain evidence="2">cv. Yunnan</strain>
    </source>
</reference>
<evidence type="ECO:0000313" key="1">
    <source>
        <dbReference type="EMBL" id="KAI3825136.1"/>
    </source>
</evidence>
<dbReference type="EMBL" id="CM042019">
    <property type="protein sequence ID" value="KAI3825136.1"/>
    <property type="molecule type" value="Genomic_DNA"/>
</dbReference>
<gene>
    <name evidence="1" type="ORF">L1987_06612</name>
</gene>
<organism evidence="1 2">
    <name type="scientific">Smallanthus sonchifolius</name>
    <dbReference type="NCBI Taxonomy" id="185202"/>
    <lineage>
        <taxon>Eukaryota</taxon>
        <taxon>Viridiplantae</taxon>
        <taxon>Streptophyta</taxon>
        <taxon>Embryophyta</taxon>
        <taxon>Tracheophyta</taxon>
        <taxon>Spermatophyta</taxon>
        <taxon>Magnoliopsida</taxon>
        <taxon>eudicotyledons</taxon>
        <taxon>Gunneridae</taxon>
        <taxon>Pentapetalae</taxon>
        <taxon>asterids</taxon>
        <taxon>campanulids</taxon>
        <taxon>Asterales</taxon>
        <taxon>Asteraceae</taxon>
        <taxon>Asteroideae</taxon>
        <taxon>Heliantheae alliance</taxon>
        <taxon>Millerieae</taxon>
        <taxon>Smallanthus</taxon>
    </lineage>
</organism>
<evidence type="ECO:0000313" key="2">
    <source>
        <dbReference type="Proteomes" id="UP001056120"/>
    </source>
</evidence>
<comment type="caution">
    <text evidence="1">The sequence shown here is derived from an EMBL/GenBank/DDBJ whole genome shotgun (WGS) entry which is preliminary data.</text>
</comment>
<keyword evidence="2" id="KW-1185">Reference proteome</keyword>
<reference evidence="1 2" key="2">
    <citation type="journal article" date="2022" name="Mol. Ecol. Resour.">
        <title>The genomes of chicory, endive, great burdock and yacon provide insights into Asteraceae paleo-polyploidization history and plant inulin production.</title>
        <authorList>
            <person name="Fan W."/>
            <person name="Wang S."/>
            <person name="Wang H."/>
            <person name="Wang A."/>
            <person name="Jiang F."/>
            <person name="Liu H."/>
            <person name="Zhao H."/>
            <person name="Xu D."/>
            <person name="Zhang Y."/>
        </authorList>
    </citation>
    <scope>NUCLEOTIDE SEQUENCE [LARGE SCALE GENOMIC DNA]</scope>
    <source>
        <strain evidence="2">cv. Yunnan</strain>
        <tissue evidence="1">Leaves</tissue>
    </source>
</reference>
<name>A0ACB9JYK9_9ASTR</name>
<dbReference type="Proteomes" id="UP001056120">
    <property type="component" value="Linkage Group LG02"/>
</dbReference>
<accession>A0ACB9JYK9</accession>
<proteinExistence type="predicted"/>
<protein>
    <submittedName>
        <fullName evidence="1">Uncharacterized protein</fullName>
    </submittedName>
</protein>
<sequence length="124" mass="14263">MSRTIDTFSIGVQSSFSGIKKLRATTNYDNLKFEFGSPEYQEQGENVYFESGLKSTFSTLLNTMTETLNQKLHESQLTATIAPRTEPDDYKKVEKITATNIIVSLKEMENNKWKKKQLISLKIW</sequence>